<organism evidence="1">
    <name type="scientific">Ixodes ricinus</name>
    <name type="common">Common tick</name>
    <name type="synonym">Acarus ricinus</name>
    <dbReference type="NCBI Taxonomy" id="34613"/>
    <lineage>
        <taxon>Eukaryota</taxon>
        <taxon>Metazoa</taxon>
        <taxon>Ecdysozoa</taxon>
        <taxon>Arthropoda</taxon>
        <taxon>Chelicerata</taxon>
        <taxon>Arachnida</taxon>
        <taxon>Acari</taxon>
        <taxon>Parasitiformes</taxon>
        <taxon>Ixodida</taxon>
        <taxon>Ixodoidea</taxon>
        <taxon>Ixodidae</taxon>
        <taxon>Ixodinae</taxon>
        <taxon>Ixodes</taxon>
    </lineage>
</organism>
<reference evidence="1" key="1">
    <citation type="submission" date="2019-12" db="EMBL/GenBank/DDBJ databases">
        <title>An insight into the sialome of adult female Ixodes ricinus ticks feeding for 6 days.</title>
        <authorList>
            <person name="Perner J."/>
            <person name="Ribeiro J.M.C."/>
        </authorList>
    </citation>
    <scope>NUCLEOTIDE SEQUENCE</scope>
    <source>
        <strain evidence="1">Semi-engorged</strain>
        <tissue evidence="1">Salivary glands</tissue>
    </source>
</reference>
<name>A0A6B0UC64_IXORI</name>
<accession>A0A6B0UC64</accession>
<dbReference type="AlphaFoldDB" id="A0A6B0UC64"/>
<dbReference type="EMBL" id="GIFC01004387">
    <property type="protein sequence ID" value="MXU86470.1"/>
    <property type="molecule type" value="Transcribed_RNA"/>
</dbReference>
<protein>
    <submittedName>
        <fullName evidence="1">Uncharacterized protein</fullName>
    </submittedName>
</protein>
<proteinExistence type="predicted"/>
<sequence length="91" mass="10514">MPFSLPLFRKRLLFVPRVAFACAMILAPRLLFLGRHAAGESRDSSNVRRVRERKRETCTWCVSTIAHGIFQNHRPHVRHRACVCVEMCVVP</sequence>
<evidence type="ECO:0000313" key="1">
    <source>
        <dbReference type="EMBL" id="MXU86470.1"/>
    </source>
</evidence>